<dbReference type="Proteomes" id="UP001642464">
    <property type="component" value="Unassembled WGS sequence"/>
</dbReference>
<dbReference type="EMBL" id="CAXAMM010017535">
    <property type="protein sequence ID" value="CAK9041344.1"/>
    <property type="molecule type" value="Genomic_DNA"/>
</dbReference>
<gene>
    <name evidence="2" type="ORF">SCF082_LOCUS23898</name>
</gene>
<feature type="non-terminal residue" evidence="2">
    <location>
        <position position="52"/>
    </location>
</feature>
<proteinExistence type="predicted"/>
<feature type="region of interest" description="Disordered" evidence="1">
    <location>
        <begin position="22"/>
        <end position="52"/>
    </location>
</feature>
<keyword evidence="3" id="KW-1185">Reference proteome</keyword>
<protein>
    <submittedName>
        <fullName evidence="2">Uncharacterized protein</fullName>
    </submittedName>
</protein>
<name>A0ABP0LS41_9DINO</name>
<comment type="caution">
    <text evidence="2">The sequence shown here is derived from an EMBL/GenBank/DDBJ whole genome shotgun (WGS) entry which is preliminary data.</text>
</comment>
<feature type="non-terminal residue" evidence="2">
    <location>
        <position position="1"/>
    </location>
</feature>
<reference evidence="2 3" key="1">
    <citation type="submission" date="2024-02" db="EMBL/GenBank/DDBJ databases">
        <authorList>
            <person name="Chen Y."/>
            <person name="Shah S."/>
            <person name="Dougan E. K."/>
            <person name="Thang M."/>
            <person name="Chan C."/>
        </authorList>
    </citation>
    <scope>NUCLEOTIDE SEQUENCE [LARGE SCALE GENOMIC DNA]</scope>
</reference>
<sequence>EREESKGMRRAPGGYGFIEVVEDASVSEKPEKKRSTTKKPQAAGISKRRKVE</sequence>
<organism evidence="2 3">
    <name type="scientific">Durusdinium trenchii</name>
    <dbReference type="NCBI Taxonomy" id="1381693"/>
    <lineage>
        <taxon>Eukaryota</taxon>
        <taxon>Sar</taxon>
        <taxon>Alveolata</taxon>
        <taxon>Dinophyceae</taxon>
        <taxon>Suessiales</taxon>
        <taxon>Symbiodiniaceae</taxon>
        <taxon>Durusdinium</taxon>
    </lineage>
</organism>
<evidence type="ECO:0000313" key="2">
    <source>
        <dbReference type="EMBL" id="CAK9041344.1"/>
    </source>
</evidence>
<evidence type="ECO:0000313" key="3">
    <source>
        <dbReference type="Proteomes" id="UP001642464"/>
    </source>
</evidence>
<accession>A0ABP0LS41</accession>
<evidence type="ECO:0000256" key="1">
    <source>
        <dbReference type="SAM" id="MobiDB-lite"/>
    </source>
</evidence>